<dbReference type="GO" id="GO:0005886">
    <property type="term" value="C:plasma membrane"/>
    <property type="evidence" value="ECO:0007669"/>
    <property type="project" value="UniProtKB-SubCell"/>
</dbReference>
<dbReference type="PANTHER" id="PTHR43790">
    <property type="entry name" value="CARBOHYDRATE TRANSPORT ATP-BINDING PROTEIN MG119-RELATED"/>
    <property type="match status" value="1"/>
</dbReference>
<evidence type="ECO:0000256" key="2">
    <source>
        <dbReference type="ARBA" id="ARBA00004533"/>
    </source>
</evidence>
<dbReference type="Pfam" id="PF00005">
    <property type="entry name" value="ABC_tran"/>
    <property type="match status" value="2"/>
</dbReference>
<keyword evidence="8 12" id="KW-0067">ATP-binding</keyword>
<protein>
    <submittedName>
        <fullName evidence="12">L-arabinose transport system ATP-binding protein</fullName>
    </submittedName>
</protein>
<evidence type="ECO:0000256" key="3">
    <source>
        <dbReference type="ARBA" id="ARBA00022448"/>
    </source>
</evidence>
<evidence type="ECO:0000256" key="5">
    <source>
        <dbReference type="ARBA" id="ARBA00022597"/>
    </source>
</evidence>
<dbReference type="EMBL" id="FQXM01000022">
    <property type="protein sequence ID" value="SHH93002.1"/>
    <property type="molecule type" value="Genomic_DNA"/>
</dbReference>
<dbReference type="SMART" id="SM00382">
    <property type="entry name" value="AAA"/>
    <property type="match status" value="2"/>
</dbReference>
<keyword evidence="10" id="KW-0472">Membrane</keyword>
<dbReference type="Proteomes" id="UP000184447">
    <property type="component" value="Unassembled WGS sequence"/>
</dbReference>
<evidence type="ECO:0000256" key="1">
    <source>
        <dbReference type="ARBA" id="ARBA00004202"/>
    </source>
</evidence>
<comment type="subcellular location">
    <subcellularLocation>
        <location evidence="2">Cell inner membrane</location>
    </subcellularLocation>
    <subcellularLocation>
        <location evidence="1">Cell membrane</location>
        <topology evidence="1">Peripheral membrane protein</topology>
    </subcellularLocation>
</comment>
<gene>
    <name evidence="12" type="ORF">SAMN02745207_03227</name>
</gene>
<evidence type="ECO:0000256" key="6">
    <source>
        <dbReference type="ARBA" id="ARBA00022737"/>
    </source>
</evidence>
<evidence type="ECO:0000256" key="4">
    <source>
        <dbReference type="ARBA" id="ARBA00022475"/>
    </source>
</evidence>
<keyword evidence="7" id="KW-0547">Nucleotide-binding</keyword>
<keyword evidence="5" id="KW-0762">Sugar transport</keyword>
<feature type="domain" description="ABC transporter" evidence="11">
    <location>
        <begin position="28"/>
        <end position="519"/>
    </location>
</feature>
<evidence type="ECO:0000256" key="10">
    <source>
        <dbReference type="ARBA" id="ARBA00023136"/>
    </source>
</evidence>
<evidence type="ECO:0000259" key="11">
    <source>
        <dbReference type="PROSITE" id="PS50893"/>
    </source>
</evidence>
<dbReference type="GO" id="GO:0005524">
    <property type="term" value="F:ATP binding"/>
    <property type="evidence" value="ECO:0007669"/>
    <property type="project" value="UniProtKB-KW"/>
</dbReference>
<dbReference type="FunFam" id="3.40.50.300:FF:000127">
    <property type="entry name" value="Ribose import ATP-binding protein RbsA"/>
    <property type="match status" value="1"/>
</dbReference>
<dbReference type="Gene3D" id="3.40.50.300">
    <property type="entry name" value="P-loop containing nucleotide triphosphate hydrolases"/>
    <property type="match status" value="2"/>
</dbReference>
<reference evidence="12 13" key="1">
    <citation type="submission" date="2016-11" db="EMBL/GenBank/DDBJ databases">
        <authorList>
            <person name="Jaros S."/>
            <person name="Januszkiewicz K."/>
            <person name="Wedrychowicz H."/>
        </authorList>
    </citation>
    <scope>NUCLEOTIDE SEQUENCE [LARGE SCALE GENOMIC DNA]</scope>
    <source>
        <strain evidence="12 13">DSM 8605</strain>
    </source>
</reference>
<dbReference type="InterPro" id="IPR027417">
    <property type="entry name" value="P-loop_NTPase"/>
</dbReference>
<evidence type="ECO:0000256" key="9">
    <source>
        <dbReference type="ARBA" id="ARBA00022967"/>
    </source>
</evidence>
<evidence type="ECO:0000313" key="13">
    <source>
        <dbReference type="Proteomes" id="UP000184447"/>
    </source>
</evidence>
<dbReference type="GO" id="GO:0015749">
    <property type="term" value="P:monosaccharide transmembrane transport"/>
    <property type="evidence" value="ECO:0007669"/>
    <property type="project" value="UniProtKB-ARBA"/>
</dbReference>
<evidence type="ECO:0000313" key="12">
    <source>
        <dbReference type="EMBL" id="SHH93002.1"/>
    </source>
</evidence>
<proteinExistence type="predicted"/>
<name>A0A1M5X059_9CLOT</name>
<keyword evidence="3" id="KW-0813">Transport</keyword>
<accession>A0A1M5X059</accession>
<dbReference type="GO" id="GO:0016887">
    <property type="term" value="F:ATP hydrolysis activity"/>
    <property type="evidence" value="ECO:0007669"/>
    <property type="project" value="InterPro"/>
</dbReference>
<dbReference type="CDD" id="cd03215">
    <property type="entry name" value="ABC_Carb_Monos_II"/>
    <property type="match status" value="1"/>
</dbReference>
<keyword evidence="6" id="KW-0677">Repeat</keyword>
<dbReference type="InterPro" id="IPR003439">
    <property type="entry name" value="ABC_transporter-like_ATP-bd"/>
</dbReference>
<dbReference type="CDD" id="cd03216">
    <property type="entry name" value="ABC_Carb_Monos_I"/>
    <property type="match status" value="1"/>
</dbReference>
<dbReference type="InterPro" id="IPR003593">
    <property type="entry name" value="AAA+_ATPase"/>
</dbReference>
<dbReference type="PROSITE" id="PS50893">
    <property type="entry name" value="ABC_TRANSPORTER_2"/>
    <property type="match status" value="1"/>
</dbReference>
<dbReference type="PROSITE" id="PS00211">
    <property type="entry name" value="ABC_TRANSPORTER_1"/>
    <property type="match status" value="1"/>
</dbReference>
<dbReference type="STRING" id="1121316.SAMN02745207_03227"/>
<dbReference type="SUPFAM" id="SSF52540">
    <property type="entry name" value="P-loop containing nucleoside triphosphate hydrolases"/>
    <property type="match status" value="2"/>
</dbReference>
<dbReference type="AlphaFoldDB" id="A0A1M5X059"/>
<dbReference type="InterPro" id="IPR050107">
    <property type="entry name" value="ABC_carbohydrate_import_ATPase"/>
</dbReference>
<dbReference type="FunFam" id="3.40.50.300:FF:000126">
    <property type="entry name" value="Galactose/methyl galactoside import ATP-binding protein MglA"/>
    <property type="match status" value="1"/>
</dbReference>
<keyword evidence="13" id="KW-1185">Reference proteome</keyword>
<evidence type="ECO:0000256" key="7">
    <source>
        <dbReference type="ARBA" id="ARBA00022741"/>
    </source>
</evidence>
<sequence>MILLNKDTCDNEYNVIDMERGGKMTSKLQFKEITKVFPGVKALDKVSFEAYGGKVTALVGENGAGKSTLLKVLNGDYLPDGGDYIVDGESKHFKSPKEAIEFGIGIIYQERQVVPYLTVAENIYMDEIPINKFGFIDYSKLNSMTDDIIAEFNLPIKSSDKIKDLSVAYQQMVEIMKVYRRNPKIIAFDEPTASLSECEIVSLFNIIEKLKEKGSIVLYVSHRMKEIFQITDQVIILKDGCYVDTVNTKDITEKEIVAKMVGRSLGDVFGHLDRNEDTGDVILEAKNITNQYIKDISFKLRAGEVLGFAGLVGAGRTETMRAIYGADKIEKGELILHGKTVTIKNPEQAISNGIALCPEDRKDEGIIGERSIKENISISILKRLQKMFFIDNKADVELAEDSVVKLNVRTPNIYKKILELSGGNQQKVLLARALATNPKVLILDEPTKGIDVGAKAEIYKIILDLAKKGIGVIVISSELPEVMGISDRIIVMCEGKITGEVTRNKATEEGILTLAMTGMSCEA</sequence>
<dbReference type="PANTHER" id="PTHR43790:SF3">
    <property type="entry name" value="D-ALLOSE IMPORT ATP-BINDING PROTEIN ALSA-RELATED"/>
    <property type="match status" value="1"/>
</dbReference>
<keyword evidence="4" id="KW-1003">Cell membrane</keyword>
<evidence type="ECO:0000256" key="8">
    <source>
        <dbReference type="ARBA" id="ARBA00022840"/>
    </source>
</evidence>
<dbReference type="InterPro" id="IPR017871">
    <property type="entry name" value="ABC_transporter-like_CS"/>
</dbReference>
<keyword evidence="9" id="KW-1278">Translocase</keyword>
<organism evidence="12 13">
    <name type="scientific">Clostridium grantii DSM 8605</name>
    <dbReference type="NCBI Taxonomy" id="1121316"/>
    <lineage>
        <taxon>Bacteria</taxon>
        <taxon>Bacillati</taxon>
        <taxon>Bacillota</taxon>
        <taxon>Clostridia</taxon>
        <taxon>Eubacteriales</taxon>
        <taxon>Clostridiaceae</taxon>
        <taxon>Clostridium</taxon>
    </lineage>
</organism>